<sequence>MRLTFADKQEIKAIISGLSERDNERISEEVERLAKGADPITTILRNFRPDEHTADAVEYLEGDDVDYQEKSSEWFWDALTARVTAEYAFGIFKARHEHREAA</sequence>
<name>S3J8I4_9ENTR</name>
<dbReference type="STRING" id="566551.HMPREF0201_02757"/>
<evidence type="ECO:0000313" key="1">
    <source>
        <dbReference type="EMBL" id="EPF16397.1"/>
    </source>
</evidence>
<accession>S3J8I4</accession>
<proteinExistence type="predicted"/>
<dbReference type="Proteomes" id="UP000014585">
    <property type="component" value="Unassembled WGS sequence"/>
</dbReference>
<dbReference type="AlphaFoldDB" id="S3J8I4"/>
<reference evidence="1 2" key="1">
    <citation type="submission" date="2013-04" db="EMBL/GenBank/DDBJ databases">
        <authorList>
            <person name="Weinstock G."/>
            <person name="Sodergren E."/>
            <person name="Lobos E.A."/>
            <person name="Fulton L."/>
            <person name="Fulton R."/>
            <person name="Courtney L."/>
            <person name="Fronick C."/>
            <person name="O'Laughlin M."/>
            <person name="Godfrey J."/>
            <person name="Wilson R.M."/>
            <person name="Miner T."/>
            <person name="Farmer C."/>
            <person name="Delehaunty K."/>
            <person name="Cordes M."/>
            <person name="Minx P."/>
            <person name="Tomlinson C."/>
            <person name="Chen J."/>
            <person name="Wollam A."/>
            <person name="Pepin K.H."/>
            <person name="Palsikar V.B."/>
            <person name="Zhang X."/>
            <person name="Suruliraj S."/>
            <person name="Perna N.T."/>
            <person name="Plunkett G."/>
            <person name="Warren W."/>
            <person name="Mitreva M."/>
            <person name="Mardis E.R."/>
            <person name="Wilson R.K."/>
        </authorList>
    </citation>
    <scope>NUCLEOTIDE SEQUENCE [LARGE SCALE GENOMIC DNA]</scope>
    <source>
        <strain evidence="1 2">DSM 4568</strain>
    </source>
</reference>
<comment type="caution">
    <text evidence="1">The sequence shown here is derived from an EMBL/GenBank/DDBJ whole genome shotgun (WGS) entry which is preliminary data.</text>
</comment>
<dbReference type="EMBL" id="ATDT01000023">
    <property type="protein sequence ID" value="EPF16397.1"/>
    <property type="molecule type" value="Genomic_DNA"/>
</dbReference>
<evidence type="ECO:0000313" key="2">
    <source>
        <dbReference type="Proteomes" id="UP000014585"/>
    </source>
</evidence>
<dbReference type="PATRIC" id="fig|566551.4.peg.2527"/>
<organism evidence="1 2">
    <name type="scientific">Cedecea davisae DSM 4568</name>
    <dbReference type="NCBI Taxonomy" id="566551"/>
    <lineage>
        <taxon>Bacteria</taxon>
        <taxon>Pseudomonadati</taxon>
        <taxon>Pseudomonadota</taxon>
        <taxon>Gammaproteobacteria</taxon>
        <taxon>Enterobacterales</taxon>
        <taxon>Enterobacteriaceae</taxon>
        <taxon>Cedecea</taxon>
    </lineage>
</organism>
<protein>
    <submittedName>
        <fullName evidence="1">Uncharacterized protein</fullName>
    </submittedName>
</protein>
<gene>
    <name evidence="1" type="ORF">HMPREF0201_02757</name>
</gene>
<dbReference type="RefSeq" id="WP_016537052.1">
    <property type="nucleotide sequence ID" value="NZ_KE161030.1"/>
</dbReference>
<dbReference type="HOGENOM" id="CLU_2259483_0_0_6"/>
<dbReference type="OrthoDB" id="6539413at2"/>